<evidence type="ECO:0000259" key="1">
    <source>
        <dbReference type="Pfam" id="PF01243"/>
    </source>
</evidence>
<dbReference type="PANTHER" id="PTHR42815">
    <property type="entry name" value="FAD-BINDING, PUTATIVE (AFU_ORTHOLOGUE AFUA_6G07600)-RELATED"/>
    <property type="match status" value="1"/>
</dbReference>
<dbReference type="InterPro" id="IPR012349">
    <property type="entry name" value="Split_barrel_FMN-bd"/>
</dbReference>
<sequence length="201" mass="22127">MQIDDLATLRTLYAQPQPRAVRKEIPALDVHCRNFIALSPFVVLSSCDTEFNTDASPRGGDPGFVKVDAQGRLLIPDAPGNNRLDTLENIVATGKVGLLFMIPGFDETLRVNGDAVLATADEDIAACTNERRAPKLVIRVTVAAAYLHCAKAFLRSKLWSESSKVDRSFLPTAGQMISEQTGIRVAPETREEMERRYQPDL</sequence>
<organism evidence="2 3">
    <name type="scientific">Ramlibacter albus</name>
    <dbReference type="NCBI Taxonomy" id="2079448"/>
    <lineage>
        <taxon>Bacteria</taxon>
        <taxon>Pseudomonadati</taxon>
        <taxon>Pseudomonadota</taxon>
        <taxon>Betaproteobacteria</taxon>
        <taxon>Burkholderiales</taxon>
        <taxon>Comamonadaceae</taxon>
        <taxon>Ramlibacter</taxon>
    </lineage>
</organism>
<dbReference type="Proteomes" id="UP000596827">
    <property type="component" value="Unassembled WGS sequence"/>
</dbReference>
<gene>
    <name evidence="2" type="ORF">H8R02_27060</name>
</gene>
<dbReference type="Gene3D" id="2.30.110.10">
    <property type="entry name" value="Electron Transport, Fmn-binding Protein, Chain A"/>
    <property type="match status" value="1"/>
</dbReference>
<reference evidence="2" key="1">
    <citation type="submission" date="2020-08" db="EMBL/GenBank/DDBJ databases">
        <title>Ramlibacter sp. GTP1 16S ribosomal RNA gene genome sequencing and assembly.</title>
        <authorList>
            <person name="Kang M."/>
        </authorList>
    </citation>
    <scope>NUCLEOTIDE SEQUENCE</scope>
    <source>
        <strain evidence="2">GTP1</strain>
    </source>
</reference>
<dbReference type="SUPFAM" id="SSF50475">
    <property type="entry name" value="FMN-binding split barrel"/>
    <property type="match status" value="1"/>
</dbReference>
<dbReference type="InterPro" id="IPR011576">
    <property type="entry name" value="Pyridox_Oxase_N"/>
</dbReference>
<feature type="domain" description="Pyridoxamine 5'-phosphate oxidase N-terminal" evidence="1">
    <location>
        <begin position="31"/>
        <end position="149"/>
    </location>
</feature>
<keyword evidence="3" id="KW-1185">Reference proteome</keyword>
<comment type="caution">
    <text evidence="2">The sequence shown here is derived from an EMBL/GenBank/DDBJ whole genome shotgun (WGS) entry which is preliminary data.</text>
</comment>
<dbReference type="AlphaFoldDB" id="A0A923S504"/>
<dbReference type="NCBIfam" id="TIGR04025">
    <property type="entry name" value="PPOX_FMN_DR2398"/>
    <property type="match status" value="1"/>
</dbReference>
<proteinExistence type="predicted"/>
<dbReference type="InterPro" id="IPR024029">
    <property type="entry name" value="Pyridox_Oxase_FMN-dep"/>
</dbReference>
<dbReference type="PANTHER" id="PTHR42815:SF2">
    <property type="entry name" value="FAD-BINDING, PUTATIVE (AFU_ORTHOLOGUE AFUA_6G07600)-RELATED"/>
    <property type="match status" value="1"/>
</dbReference>
<protein>
    <submittedName>
        <fullName evidence="2">Pyridoxamine 5'-phosphate oxidase family protein</fullName>
    </submittedName>
</protein>
<evidence type="ECO:0000313" key="2">
    <source>
        <dbReference type="EMBL" id="MBC5768154.1"/>
    </source>
</evidence>
<evidence type="ECO:0000313" key="3">
    <source>
        <dbReference type="Proteomes" id="UP000596827"/>
    </source>
</evidence>
<name>A0A923S504_9BURK</name>
<accession>A0A923S504</accession>
<dbReference type="EMBL" id="JACORU010000015">
    <property type="protein sequence ID" value="MBC5768154.1"/>
    <property type="molecule type" value="Genomic_DNA"/>
</dbReference>
<dbReference type="RefSeq" id="WP_187084641.1">
    <property type="nucleotide sequence ID" value="NZ_JACORU010000015.1"/>
</dbReference>
<dbReference type="Pfam" id="PF01243">
    <property type="entry name" value="PNPOx_N"/>
    <property type="match status" value="1"/>
</dbReference>